<evidence type="ECO:0000259" key="8">
    <source>
        <dbReference type="Pfam" id="PF04239"/>
    </source>
</evidence>
<evidence type="ECO:0000313" key="9">
    <source>
        <dbReference type="EMBL" id="PLC42489.1"/>
    </source>
</evidence>
<feature type="transmembrane region" description="Helical" evidence="7">
    <location>
        <begin position="50"/>
        <end position="72"/>
    </location>
</feature>
<keyword evidence="5 7" id="KW-1133">Transmembrane helix</keyword>
<comment type="similarity">
    <text evidence="2">Belongs to the UPF0702 family.</text>
</comment>
<dbReference type="Proteomes" id="UP000234456">
    <property type="component" value="Unassembled WGS sequence"/>
</dbReference>
<dbReference type="PANTHER" id="PTHR34582">
    <property type="entry name" value="UPF0702 TRANSMEMBRANE PROTEIN YCAP"/>
    <property type="match status" value="1"/>
</dbReference>
<reference evidence="9 10" key="1">
    <citation type="submission" date="2017-12" db="EMBL/GenBank/DDBJ databases">
        <title>Draft genome sequence of Ralstonia pickettii 52.</title>
        <authorList>
            <person name="Zheng B."/>
        </authorList>
    </citation>
    <scope>NUCLEOTIDE SEQUENCE [LARGE SCALE GENOMIC DNA]</scope>
    <source>
        <strain evidence="9 10">52</strain>
    </source>
</reference>
<dbReference type="OrthoDB" id="9793799at2"/>
<comment type="subcellular location">
    <subcellularLocation>
        <location evidence="1">Cell membrane</location>
        <topology evidence="1">Multi-pass membrane protein</topology>
    </subcellularLocation>
</comment>
<evidence type="ECO:0000256" key="2">
    <source>
        <dbReference type="ARBA" id="ARBA00006448"/>
    </source>
</evidence>
<dbReference type="InterPro" id="IPR023090">
    <property type="entry name" value="UPF0702_alpha/beta_dom_sf"/>
</dbReference>
<dbReference type="Gene3D" id="3.30.240.20">
    <property type="entry name" value="bsu07140 like domains"/>
    <property type="match status" value="1"/>
</dbReference>
<proteinExistence type="inferred from homology"/>
<sequence length="163" mass="17783">MDTLLFLFGEGKDLNALQTAMRAVVVFAIGLALVRLSGRRSFGQRAPFDFVVAVLLGATLSRAIVGASPFVATISASLALVAVHRLLGWACVRLPVLDRFIAGREREVYREGRFNQGEMDAALITVGDVQESVRQTLGSRTLDDVEAAILERNGQVSLIRKRR</sequence>
<accession>A0A2N4TS71</accession>
<evidence type="ECO:0000313" key="10">
    <source>
        <dbReference type="Proteomes" id="UP000234456"/>
    </source>
</evidence>
<organism evidence="9 10">
    <name type="scientific">Ralstonia pickettii</name>
    <name type="common">Burkholderia pickettii</name>
    <dbReference type="NCBI Taxonomy" id="329"/>
    <lineage>
        <taxon>Bacteria</taxon>
        <taxon>Pseudomonadati</taxon>
        <taxon>Pseudomonadota</taxon>
        <taxon>Betaproteobacteria</taxon>
        <taxon>Burkholderiales</taxon>
        <taxon>Burkholderiaceae</taxon>
        <taxon>Ralstonia</taxon>
    </lineage>
</organism>
<dbReference type="EMBL" id="PKQE01000002">
    <property type="protein sequence ID" value="PLC42489.1"/>
    <property type="molecule type" value="Genomic_DNA"/>
</dbReference>
<dbReference type="RefSeq" id="WP_102065572.1">
    <property type="nucleotide sequence ID" value="NZ_PKQE01000002.1"/>
</dbReference>
<protein>
    <recommendedName>
        <fullName evidence="8">YetF C-terminal domain-containing protein</fullName>
    </recommendedName>
</protein>
<keyword evidence="6 7" id="KW-0472">Membrane</keyword>
<dbReference type="PANTHER" id="PTHR34582:SF6">
    <property type="entry name" value="UPF0702 TRANSMEMBRANE PROTEIN YCAP"/>
    <property type="match status" value="1"/>
</dbReference>
<feature type="transmembrane region" description="Helical" evidence="7">
    <location>
        <begin position="20"/>
        <end position="38"/>
    </location>
</feature>
<name>A0A2N4TS71_RALPI</name>
<evidence type="ECO:0000256" key="5">
    <source>
        <dbReference type="ARBA" id="ARBA00022989"/>
    </source>
</evidence>
<evidence type="ECO:0000256" key="7">
    <source>
        <dbReference type="SAM" id="Phobius"/>
    </source>
</evidence>
<gene>
    <name evidence="9" type="ORF">C0Q88_11020</name>
</gene>
<feature type="domain" description="YetF C-terminal" evidence="8">
    <location>
        <begin position="97"/>
        <end position="162"/>
    </location>
</feature>
<dbReference type="Pfam" id="PF04239">
    <property type="entry name" value="DUF421"/>
    <property type="match status" value="1"/>
</dbReference>
<evidence type="ECO:0000256" key="6">
    <source>
        <dbReference type="ARBA" id="ARBA00023136"/>
    </source>
</evidence>
<evidence type="ECO:0000256" key="3">
    <source>
        <dbReference type="ARBA" id="ARBA00022475"/>
    </source>
</evidence>
<keyword evidence="4 7" id="KW-0812">Transmembrane</keyword>
<keyword evidence="3" id="KW-1003">Cell membrane</keyword>
<dbReference type="GO" id="GO:0005886">
    <property type="term" value="C:plasma membrane"/>
    <property type="evidence" value="ECO:0007669"/>
    <property type="project" value="UniProtKB-SubCell"/>
</dbReference>
<dbReference type="AlphaFoldDB" id="A0A2N4TS71"/>
<evidence type="ECO:0000256" key="4">
    <source>
        <dbReference type="ARBA" id="ARBA00022692"/>
    </source>
</evidence>
<evidence type="ECO:0000256" key="1">
    <source>
        <dbReference type="ARBA" id="ARBA00004651"/>
    </source>
</evidence>
<dbReference type="InterPro" id="IPR007353">
    <property type="entry name" value="DUF421"/>
</dbReference>
<comment type="caution">
    <text evidence="9">The sequence shown here is derived from an EMBL/GenBank/DDBJ whole genome shotgun (WGS) entry which is preliminary data.</text>
</comment>